<name>A0A375JBL1_9BURK</name>
<sequence length="159" mass="18507">MKDLEAARAKSNRLLTDARSLRSHNSRELITRSRDLYLVTRIDVKRVAKLLRNITDRVVPLTHAQEAISRACGFNHWYHFNSVSKRREADETFQPLFYPEPEDDELKDAAERLSEYLRERVDSEDSSFSVDLGTRIFEIGVGRARPFWHERGEGAWCIG</sequence>
<dbReference type="Proteomes" id="UP000256805">
    <property type="component" value="Unassembled WGS sequence"/>
</dbReference>
<evidence type="ECO:0000313" key="2">
    <source>
        <dbReference type="Proteomes" id="UP000256805"/>
    </source>
</evidence>
<reference evidence="1 2" key="1">
    <citation type="submission" date="2018-01" db="EMBL/GenBank/DDBJ databases">
        <authorList>
            <person name="Gaut B.S."/>
            <person name="Morton B.R."/>
            <person name="Clegg M.T."/>
            <person name="Duvall M.R."/>
        </authorList>
    </citation>
    <scope>NUCLEOTIDE SEQUENCE [LARGE SCALE GENOMIC DNA]</scope>
    <source>
        <strain evidence="1">Cupriavidus taiwanensis cmp 52</strain>
    </source>
</reference>
<dbReference type="EMBL" id="OVTA01000081">
    <property type="protein sequence ID" value="SPS02585.1"/>
    <property type="molecule type" value="Genomic_DNA"/>
</dbReference>
<proteinExistence type="predicted"/>
<accession>A0A375JBL1</accession>
<gene>
    <name evidence="1" type="ORF">CBM2634_U180011</name>
</gene>
<organism evidence="1 2">
    <name type="scientific">Cupriavidus taiwanensis</name>
    <dbReference type="NCBI Taxonomy" id="164546"/>
    <lineage>
        <taxon>Bacteria</taxon>
        <taxon>Pseudomonadati</taxon>
        <taxon>Pseudomonadota</taxon>
        <taxon>Betaproteobacteria</taxon>
        <taxon>Burkholderiales</taxon>
        <taxon>Burkholderiaceae</taxon>
        <taxon>Cupriavidus</taxon>
    </lineage>
</organism>
<protein>
    <submittedName>
        <fullName evidence="1">Uncharacterized protein</fullName>
    </submittedName>
</protein>
<evidence type="ECO:0000313" key="1">
    <source>
        <dbReference type="EMBL" id="SPS02585.1"/>
    </source>
</evidence>
<dbReference type="AlphaFoldDB" id="A0A375JBL1"/>